<dbReference type="Pfam" id="PF00156">
    <property type="entry name" value="Pribosyltran"/>
    <property type="match status" value="1"/>
</dbReference>
<keyword evidence="3" id="KW-0328">Glycosyltransferase</keyword>
<feature type="domain" description="Phosphoribosyltransferase" evidence="2">
    <location>
        <begin position="163"/>
        <end position="215"/>
    </location>
</feature>
<protein>
    <submittedName>
        <fullName evidence="3">Phosphoribosyltransferase family protein</fullName>
    </submittedName>
</protein>
<keyword evidence="3" id="KW-0808">Transferase</keyword>
<dbReference type="AlphaFoldDB" id="A0AAJ5W219"/>
<evidence type="ECO:0000259" key="2">
    <source>
        <dbReference type="Pfam" id="PF00156"/>
    </source>
</evidence>
<dbReference type="PANTHER" id="PTHR47505:SF1">
    <property type="entry name" value="DNA UTILIZATION PROTEIN YHGH"/>
    <property type="match status" value="1"/>
</dbReference>
<gene>
    <name evidence="3" type="ORF">P0Y48_01005</name>
</gene>
<proteinExistence type="inferred from homology"/>
<organism evidence="3 4">
    <name type="scientific">Candidatus Microbacterium phytovorans</name>
    <dbReference type="NCBI Taxonomy" id="3121374"/>
    <lineage>
        <taxon>Bacteria</taxon>
        <taxon>Bacillati</taxon>
        <taxon>Actinomycetota</taxon>
        <taxon>Actinomycetes</taxon>
        <taxon>Micrococcales</taxon>
        <taxon>Microbacteriaceae</taxon>
        <taxon>Microbacterium</taxon>
    </lineage>
</organism>
<dbReference type="InterPro" id="IPR029057">
    <property type="entry name" value="PRTase-like"/>
</dbReference>
<dbReference type="CDD" id="cd06223">
    <property type="entry name" value="PRTases_typeI"/>
    <property type="match status" value="1"/>
</dbReference>
<accession>A0AAJ5W219</accession>
<dbReference type="EMBL" id="CP119321">
    <property type="protein sequence ID" value="WEK13823.1"/>
    <property type="molecule type" value="Genomic_DNA"/>
</dbReference>
<evidence type="ECO:0000313" key="3">
    <source>
        <dbReference type="EMBL" id="WEK13823.1"/>
    </source>
</evidence>
<sequence>MPLPPAVRDAALDALALLFPVWCAGCDRPDRALCDGCREALVADGRATVPVAALDAGVTVVAAYEFDGVTARVIRALKEEGRTGLAAPLGAALRRHLPIDAAVVPVPSSRAAMRRRGYAPVELIVRGAGRRPLRLLSPARATSDQRGLDRRARAENVIGAFRARGPAAGQRVVVVDDVVTTGATLAEAVRALREAGADVVGGVAVAATPRRRLARELSAGAVLPHQRSIRDIGDVHG</sequence>
<evidence type="ECO:0000256" key="1">
    <source>
        <dbReference type="ARBA" id="ARBA00008007"/>
    </source>
</evidence>
<name>A0AAJ5W219_9MICO</name>
<dbReference type="InterPro" id="IPR000836">
    <property type="entry name" value="PRTase_dom"/>
</dbReference>
<dbReference type="Gene3D" id="3.40.50.2020">
    <property type="match status" value="1"/>
</dbReference>
<dbReference type="InterPro" id="IPR051910">
    <property type="entry name" value="ComF/GntX_DNA_util-trans"/>
</dbReference>
<reference evidence="3" key="1">
    <citation type="submission" date="2023-03" db="EMBL/GenBank/DDBJ databases">
        <title>Andean soil-derived lignocellulolytic bacterial consortium as a source of novel taxa and putative plastic-active enzymes.</title>
        <authorList>
            <person name="Diaz-Garcia L."/>
            <person name="Chuvochina M."/>
            <person name="Feuerriegel G."/>
            <person name="Bunk B."/>
            <person name="Sproer C."/>
            <person name="Streit W.R."/>
            <person name="Rodriguez L.M."/>
            <person name="Overmann J."/>
            <person name="Jimenez D.J."/>
        </authorList>
    </citation>
    <scope>NUCLEOTIDE SEQUENCE</scope>
    <source>
        <strain evidence="3">MAG 4610</strain>
    </source>
</reference>
<dbReference type="SUPFAM" id="SSF53271">
    <property type="entry name" value="PRTase-like"/>
    <property type="match status" value="1"/>
</dbReference>
<dbReference type="Proteomes" id="UP001213972">
    <property type="component" value="Chromosome"/>
</dbReference>
<dbReference type="GO" id="GO:0016757">
    <property type="term" value="F:glycosyltransferase activity"/>
    <property type="evidence" value="ECO:0007669"/>
    <property type="project" value="UniProtKB-KW"/>
</dbReference>
<comment type="similarity">
    <text evidence="1">Belongs to the ComF/GntX family.</text>
</comment>
<evidence type="ECO:0000313" key="4">
    <source>
        <dbReference type="Proteomes" id="UP001213972"/>
    </source>
</evidence>
<dbReference type="PANTHER" id="PTHR47505">
    <property type="entry name" value="DNA UTILIZATION PROTEIN YHGH"/>
    <property type="match status" value="1"/>
</dbReference>